<evidence type="ECO:0000256" key="5">
    <source>
        <dbReference type="ARBA" id="ARBA00022989"/>
    </source>
</evidence>
<dbReference type="SUPFAM" id="SSF53822">
    <property type="entry name" value="Periplasmic binding protein-like I"/>
    <property type="match status" value="1"/>
</dbReference>
<dbReference type="CDD" id="cd15047">
    <property type="entry name" value="7tmC_GABA-B-like"/>
    <property type="match status" value="1"/>
</dbReference>
<dbReference type="GO" id="GO:0004965">
    <property type="term" value="F:G protein-coupled GABA receptor activity"/>
    <property type="evidence" value="ECO:0000318"/>
    <property type="project" value="GO_Central"/>
</dbReference>
<keyword evidence="6" id="KW-0297">G-protein coupled receptor</keyword>
<dbReference type="Pfam" id="PF00003">
    <property type="entry name" value="7tm_3"/>
    <property type="match status" value="1"/>
</dbReference>
<dbReference type="InterPro" id="IPR017978">
    <property type="entry name" value="GPCR_3_C"/>
</dbReference>
<dbReference type="OrthoDB" id="2150267at2759"/>
<dbReference type="HOGENOM" id="CLU_005240_3_0_1"/>
<evidence type="ECO:0000256" key="7">
    <source>
        <dbReference type="ARBA" id="ARBA00023136"/>
    </source>
</evidence>
<evidence type="ECO:0000256" key="8">
    <source>
        <dbReference type="ARBA" id="ARBA00023170"/>
    </source>
</evidence>
<dbReference type="PANTHER" id="PTHR10519:SF74">
    <property type="entry name" value="GAMMA-AMINOBUTYRIC ACID TYPE B RECEPTOR SUBUNIT 2"/>
    <property type="match status" value="1"/>
</dbReference>
<feature type="transmembrane region" description="Helical" evidence="12">
    <location>
        <begin position="357"/>
        <end position="383"/>
    </location>
</feature>
<dbReference type="OMA" id="NDSRWIS"/>
<dbReference type="PANTHER" id="PTHR10519">
    <property type="entry name" value="GABA-B RECEPTOR"/>
    <property type="match status" value="1"/>
</dbReference>
<keyword evidence="5 12" id="KW-1133">Transmembrane helix</keyword>
<name>B3RUR6_TRIAD</name>
<dbReference type="PRINTS" id="PR01176">
    <property type="entry name" value="GABABRECEPTR"/>
</dbReference>
<dbReference type="Gene3D" id="3.40.50.2300">
    <property type="match status" value="2"/>
</dbReference>
<keyword evidence="15" id="KW-1185">Reference proteome</keyword>
<dbReference type="AlphaFoldDB" id="B3RUR6"/>
<dbReference type="Pfam" id="PF01094">
    <property type="entry name" value="ANF_receptor"/>
    <property type="match status" value="1"/>
</dbReference>
<evidence type="ECO:0000313" key="15">
    <source>
        <dbReference type="Proteomes" id="UP000009022"/>
    </source>
</evidence>
<organism evidence="14 15">
    <name type="scientific">Trichoplax adhaerens</name>
    <name type="common">Trichoplax reptans</name>
    <dbReference type="NCBI Taxonomy" id="10228"/>
    <lineage>
        <taxon>Eukaryota</taxon>
        <taxon>Metazoa</taxon>
        <taxon>Placozoa</taxon>
        <taxon>Uniplacotomia</taxon>
        <taxon>Trichoplacea</taxon>
        <taxon>Trichoplacidae</taxon>
        <taxon>Trichoplax</taxon>
    </lineage>
</organism>
<feature type="transmembrane region" description="Helical" evidence="12">
    <location>
        <begin position="478"/>
        <end position="496"/>
    </location>
</feature>
<evidence type="ECO:0000256" key="9">
    <source>
        <dbReference type="ARBA" id="ARBA00023180"/>
    </source>
</evidence>
<gene>
    <name evidence="14" type="ORF">TRIADDRAFT_55385</name>
</gene>
<feature type="domain" description="G-protein coupled receptors family 3 profile" evidence="13">
    <location>
        <begin position="362"/>
        <end position="624"/>
    </location>
</feature>
<sequence>MGNTKIYGVIGPIISSVAEAVGLTAKNWNLAMVSPSAISVLLNDRQKYPYFYRSSISDDLYMESYVAIIKHFNWTDVAVVYEASTSYSPSASNFILLLEKNNVTVSSSQGILHTYDETVKNFKDNGVRIIFGLLQITAMQHLACAAYKAGLYGNKYLWVLPGWYYNAWYEISDPKIGCTTDQIYEVINHYLATYRSFNRYDNKTETISGKTPWKVFQYFRSNSLVTHNHDHMKGYTYDAVWILAMALNKTDAELKKRNQSLLDFNYSDKAIMAILNESLTNTSFNGVTGHVCYDGFERIEDVHILQLPDRNDSLEMVPVGIYDIQSKSVSFYKDNPITWPAGVIPKSPPEVLEVRQLISYTAGFIFACLATCGIITAIGFFIFNILHKNQKQLKLSCPRLNNVLIIGCIICYLDVIVFTFETAKIARRHMQILCQAKIWLICTGFTLVYGSLFAKTWRIHKIFTNKTSKAVAIKDWQLIAIVCMLLFIDILIFIIWNQVNPMEEKRYIISTKDGVDPRYKIQSVYYFCSCENLAVWLATICVIKFVLLVFGSFLAFETRNINITGLNDSKYIAFSIYNILIFCILGLIAFITVTVQVTTSYCLISSCIIICTTTTMLMLFVPKILAWKNQWNHVHQNLQLTAIATVAAYNEKCLASSNVKEVEKLQSVLQQLPHLVVNNKITYKKYKRYHKLHQELVNLNIKLKTMKQESKCGLSEIPSITDSQQKLDP</sequence>
<dbReference type="FunFam" id="3.40.50.2300:FF:000063">
    <property type="entry name" value="Gamma-aminobutyric acid type B receptor subunit"/>
    <property type="match status" value="1"/>
</dbReference>
<comment type="subcellular location">
    <subcellularLocation>
        <location evidence="1">Cell membrane</location>
        <topology evidence="1">Multi-pass membrane protein</topology>
    </subcellularLocation>
</comment>
<dbReference type="KEGG" id="tad:TRIADDRAFT_55385"/>
<dbReference type="STRING" id="10228.B3RUR6"/>
<dbReference type="CTD" id="6752618"/>
<dbReference type="PRINTS" id="PR00248">
    <property type="entry name" value="GPCRMGR"/>
</dbReference>
<protein>
    <recommendedName>
        <fullName evidence="11">Gamma-aminobutyric acid type B receptor subunit 2</fullName>
    </recommendedName>
</protein>
<dbReference type="InterPro" id="IPR028082">
    <property type="entry name" value="Peripla_BP_I"/>
</dbReference>
<feature type="transmembrane region" description="Helical" evidence="12">
    <location>
        <begin position="403"/>
        <end position="426"/>
    </location>
</feature>
<dbReference type="InterPro" id="IPR000337">
    <property type="entry name" value="GPCR_3"/>
</dbReference>
<proteinExistence type="predicted"/>
<keyword evidence="9" id="KW-0325">Glycoprotein</keyword>
<evidence type="ECO:0000256" key="4">
    <source>
        <dbReference type="ARBA" id="ARBA00022729"/>
    </source>
</evidence>
<evidence type="ECO:0000256" key="12">
    <source>
        <dbReference type="SAM" id="Phobius"/>
    </source>
</evidence>
<dbReference type="GO" id="GO:0007214">
    <property type="term" value="P:gamma-aminobutyric acid signaling pathway"/>
    <property type="evidence" value="ECO:0000318"/>
    <property type="project" value="GO_Central"/>
</dbReference>
<dbReference type="PhylomeDB" id="B3RUR6"/>
<evidence type="ECO:0000259" key="13">
    <source>
        <dbReference type="PROSITE" id="PS50259"/>
    </source>
</evidence>
<dbReference type="GO" id="GO:0038039">
    <property type="term" value="C:G protein-coupled receptor heterodimeric complex"/>
    <property type="evidence" value="ECO:0000318"/>
    <property type="project" value="GO_Central"/>
</dbReference>
<dbReference type="eggNOG" id="KOG1055">
    <property type="taxonomic scope" value="Eukaryota"/>
</dbReference>
<feature type="transmembrane region" description="Helical" evidence="12">
    <location>
        <begin position="576"/>
        <end position="597"/>
    </location>
</feature>
<dbReference type="Proteomes" id="UP000009022">
    <property type="component" value="Unassembled WGS sequence"/>
</dbReference>
<evidence type="ECO:0000256" key="1">
    <source>
        <dbReference type="ARBA" id="ARBA00004651"/>
    </source>
</evidence>
<evidence type="ECO:0000256" key="6">
    <source>
        <dbReference type="ARBA" id="ARBA00023040"/>
    </source>
</evidence>
<dbReference type="InterPro" id="IPR002455">
    <property type="entry name" value="GPCR3_GABA-B"/>
</dbReference>
<dbReference type="PRINTS" id="PR01177">
    <property type="entry name" value="GABAB1RECPTR"/>
</dbReference>
<feature type="transmembrane region" description="Helical" evidence="12">
    <location>
        <begin position="533"/>
        <end position="556"/>
    </location>
</feature>
<evidence type="ECO:0000256" key="11">
    <source>
        <dbReference type="ARBA" id="ARBA00073785"/>
    </source>
</evidence>
<reference evidence="14 15" key="1">
    <citation type="journal article" date="2008" name="Nature">
        <title>The Trichoplax genome and the nature of placozoans.</title>
        <authorList>
            <person name="Srivastava M."/>
            <person name="Begovic E."/>
            <person name="Chapman J."/>
            <person name="Putnam N.H."/>
            <person name="Hellsten U."/>
            <person name="Kawashima T."/>
            <person name="Kuo A."/>
            <person name="Mitros T."/>
            <person name="Salamov A."/>
            <person name="Carpenter M.L."/>
            <person name="Signorovitch A.Y."/>
            <person name="Moreno M.A."/>
            <person name="Kamm K."/>
            <person name="Grimwood J."/>
            <person name="Schmutz J."/>
            <person name="Shapiro H."/>
            <person name="Grigoriev I.V."/>
            <person name="Buss L.W."/>
            <person name="Schierwater B."/>
            <person name="Dellaporta S.L."/>
            <person name="Rokhsar D.S."/>
        </authorList>
    </citation>
    <scope>NUCLEOTIDE SEQUENCE [LARGE SCALE GENOMIC DNA]</scope>
    <source>
        <strain evidence="14 15">Grell-BS-1999</strain>
    </source>
</reference>
<keyword evidence="4" id="KW-0732">Signal</keyword>
<feature type="transmembrane region" description="Helical" evidence="12">
    <location>
        <begin position="438"/>
        <end position="457"/>
    </location>
</feature>
<evidence type="ECO:0000256" key="10">
    <source>
        <dbReference type="ARBA" id="ARBA00023224"/>
    </source>
</evidence>
<keyword evidence="3 12" id="KW-0812">Transmembrane</keyword>
<accession>B3RUR6</accession>
<dbReference type="CDD" id="cd06366">
    <property type="entry name" value="PBP1_GABAb_receptor"/>
    <property type="match status" value="1"/>
</dbReference>
<keyword evidence="2" id="KW-1003">Cell membrane</keyword>
<dbReference type="GeneID" id="6752618"/>
<dbReference type="RefSeq" id="XP_002111900.1">
    <property type="nucleotide sequence ID" value="XM_002111864.1"/>
</dbReference>
<dbReference type="InterPro" id="IPR001828">
    <property type="entry name" value="ANF_lig-bd_rcpt"/>
</dbReference>
<keyword evidence="10" id="KW-0807">Transducer</keyword>
<keyword evidence="7 12" id="KW-0472">Membrane</keyword>
<evidence type="ECO:0000256" key="2">
    <source>
        <dbReference type="ARBA" id="ARBA00022475"/>
    </source>
</evidence>
<dbReference type="PROSITE" id="PS50259">
    <property type="entry name" value="G_PROTEIN_RECEP_F3_4"/>
    <property type="match status" value="1"/>
</dbReference>
<keyword evidence="8" id="KW-0675">Receptor</keyword>
<evidence type="ECO:0000256" key="3">
    <source>
        <dbReference type="ARBA" id="ARBA00022692"/>
    </source>
</evidence>
<evidence type="ECO:0000313" key="14">
    <source>
        <dbReference type="EMBL" id="EDV25867.1"/>
    </source>
</evidence>
<dbReference type="InParanoid" id="B3RUR6"/>
<dbReference type="EMBL" id="DS985244">
    <property type="protein sequence ID" value="EDV25867.1"/>
    <property type="molecule type" value="Genomic_DNA"/>
</dbReference>
<feature type="transmembrane region" description="Helical" evidence="12">
    <location>
        <begin position="603"/>
        <end position="621"/>
    </location>
</feature>